<sequence>MDTRRLETALAWFSLVGAGVHFLLETLYHIQFGQFLPLLLVDYVTVGLLVYSGTVSLRVRPSSASGLLCGAWGFAACLAYVAFFAHLQVYLQGEAPLFVIVIIGVALAAASMAFLLSLRLVAAAMRKAEKD</sequence>
<evidence type="ECO:0000313" key="3">
    <source>
        <dbReference type="Proteomes" id="UP001459204"/>
    </source>
</evidence>
<feature type="transmembrane region" description="Helical" evidence="1">
    <location>
        <begin position="67"/>
        <end position="91"/>
    </location>
</feature>
<proteinExistence type="predicted"/>
<dbReference type="Proteomes" id="UP001459204">
    <property type="component" value="Unassembled WGS sequence"/>
</dbReference>
<comment type="caution">
    <text evidence="2">The sequence shown here is derived from an EMBL/GenBank/DDBJ whole genome shotgun (WGS) entry which is preliminary data.</text>
</comment>
<keyword evidence="1" id="KW-1133">Transmembrane helix</keyword>
<feature type="transmembrane region" description="Helical" evidence="1">
    <location>
        <begin position="9"/>
        <end position="30"/>
    </location>
</feature>
<accession>A0ABU9J302</accession>
<organism evidence="2 3">
    <name type="scientific">Pseudoxanthomonas putridarboris</name>
    <dbReference type="NCBI Taxonomy" id="752605"/>
    <lineage>
        <taxon>Bacteria</taxon>
        <taxon>Pseudomonadati</taxon>
        <taxon>Pseudomonadota</taxon>
        <taxon>Gammaproteobacteria</taxon>
        <taxon>Lysobacterales</taxon>
        <taxon>Lysobacteraceae</taxon>
        <taxon>Pseudoxanthomonas</taxon>
    </lineage>
</organism>
<dbReference type="EMBL" id="JBBWWT010000006">
    <property type="protein sequence ID" value="MEL1265325.1"/>
    <property type="molecule type" value="Genomic_DNA"/>
</dbReference>
<name>A0ABU9J302_9GAMM</name>
<evidence type="ECO:0000313" key="2">
    <source>
        <dbReference type="EMBL" id="MEL1265325.1"/>
    </source>
</evidence>
<evidence type="ECO:0000256" key="1">
    <source>
        <dbReference type="SAM" id="Phobius"/>
    </source>
</evidence>
<protein>
    <submittedName>
        <fullName evidence="2">Uncharacterized protein</fullName>
    </submittedName>
</protein>
<reference evidence="2 3" key="1">
    <citation type="submission" date="2024-04" db="EMBL/GenBank/DDBJ databases">
        <title>Draft genome sequence of Pseudoxanthomonas putridarboris WD12.</title>
        <authorList>
            <person name="Oh J."/>
        </authorList>
    </citation>
    <scope>NUCLEOTIDE SEQUENCE [LARGE SCALE GENOMIC DNA]</scope>
    <source>
        <strain evidence="2 3">WD12</strain>
    </source>
</reference>
<keyword evidence="1" id="KW-0472">Membrane</keyword>
<gene>
    <name evidence="2" type="ORF">AAD027_13245</name>
</gene>
<keyword evidence="3" id="KW-1185">Reference proteome</keyword>
<dbReference type="RefSeq" id="WP_341726501.1">
    <property type="nucleotide sequence ID" value="NZ_JBBWWT010000006.1"/>
</dbReference>
<feature type="transmembrane region" description="Helical" evidence="1">
    <location>
        <begin position="36"/>
        <end position="55"/>
    </location>
</feature>
<feature type="transmembrane region" description="Helical" evidence="1">
    <location>
        <begin position="97"/>
        <end position="122"/>
    </location>
</feature>
<keyword evidence="1" id="KW-0812">Transmembrane</keyword>